<organism evidence="2 3">
    <name type="scientific">Pedobacter frigiditerrae</name>
    <dbReference type="NCBI Taxonomy" id="2530452"/>
    <lineage>
        <taxon>Bacteria</taxon>
        <taxon>Pseudomonadati</taxon>
        <taxon>Bacteroidota</taxon>
        <taxon>Sphingobacteriia</taxon>
        <taxon>Sphingobacteriales</taxon>
        <taxon>Sphingobacteriaceae</taxon>
        <taxon>Pedobacter</taxon>
    </lineage>
</organism>
<protein>
    <recommendedName>
        <fullName evidence="1">DUF6970 domain-containing protein</fullName>
    </recommendedName>
</protein>
<evidence type="ECO:0000259" key="1">
    <source>
        <dbReference type="Pfam" id="PF22311"/>
    </source>
</evidence>
<dbReference type="AlphaFoldDB" id="A0A4R0MZM8"/>
<sequence length="86" mass="9885">MLEKIEKIKAENVANPPASVWQYEYNGQVVYFIPQKCCDIPSSLYDSNCNLICSPDGGFTGKGDGKCKDFFEKRTKEKLIWKDERK</sequence>
<keyword evidence="3" id="KW-1185">Reference proteome</keyword>
<dbReference type="InterPro" id="IPR054243">
    <property type="entry name" value="DUF6970"/>
</dbReference>
<dbReference type="EMBL" id="SJSK01000002">
    <property type="protein sequence ID" value="TCC92457.1"/>
    <property type="molecule type" value="Genomic_DNA"/>
</dbReference>
<feature type="domain" description="DUF6970" evidence="1">
    <location>
        <begin position="7"/>
        <end position="83"/>
    </location>
</feature>
<gene>
    <name evidence="2" type="ORF">EZ428_10525</name>
</gene>
<dbReference type="Pfam" id="PF22311">
    <property type="entry name" value="DUF6970"/>
    <property type="match status" value="1"/>
</dbReference>
<evidence type="ECO:0000313" key="3">
    <source>
        <dbReference type="Proteomes" id="UP000292884"/>
    </source>
</evidence>
<proteinExistence type="predicted"/>
<evidence type="ECO:0000313" key="2">
    <source>
        <dbReference type="EMBL" id="TCC92457.1"/>
    </source>
</evidence>
<comment type="caution">
    <text evidence="2">The sequence shown here is derived from an EMBL/GenBank/DDBJ whole genome shotgun (WGS) entry which is preliminary data.</text>
</comment>
<accession>A0A4R0MZM8</accession>
<name>A0A4R0MZM8_9SPHI</name>
<dbReference type="OrthoDB" id="676710at2"/>
<dbReference type="Proteomes" id="UP000292884">
    <property type="component" value="Unassembled WGS sequence"/>
</dbReference>
<reference evidence="2 3" key="1">
    <citation type="submission" date="2019-02" db="EMBL/GenBank/DDBJ databases">
        <title>Pedobacter sp. RP-1-13 sp. nov., isolated from Arctic soil.</title>
        <authorList>
            <person name="Dahal R.H."/>
        </authorList>
    </citation>
    <scope>NUCLEOTIDE SEQUENCE [LARGE SCALE GENOMIC DNA]</scope>
    <source>
        <strain evidence="2 3">RP-1-13</strain>
    </source>
</reference>